<feature type="chain" id="PRO_5011390928" evidence="2">
    <location>
        <begin position="21"/>
        <end position="295"/>
    </location>
</feature>
<evidence type="ECO:0000259" key="3">
    <source>
        <dbReference type="Pfam" id="PF12319"/>
    </source>
</evidence>
<evidence type="ECO:0000256" key="1">
    <source>
        <dbReference type="SAM" id="Coils"/>
    </source>
</evidence>
<feature type="domain" description="Tryptophan/threonine-rich plasmodium antigen C-terminal" evidence="3">
    <location>
        <begin position="73"/>
        <end position="288"/>
    </location>
</feature>
<feature type="coiled-coil region" evidence="1">
    <location>
        <begin position="79"/>
        <end position="114"/>
    </location>
</feature>
<organism evidence="5 6">
    <name type="scientific">Plasmodium malariae</name>
    <dbReference type="NCBI Taxonomy" id="5858"/>
    <lineage>
        <taxon>Eukaryota</taxon>
        <taxon>Sar</taxon>
        <taxon>Alveolata</taxon>
        <taxon>Apicomplexa</taxon>
        <taxon>Aconoidasida</taxon>
        <taxon>Haemosporida</taxon>
        <taxon>Plasmodiidae</taxon>
        <taxon>Plasmodium</taxon>
        <taxon>Plasmodium (Plasmodium)</taxon>
    </lineage>
</organism>
<sequence>MKSILFFVSASAVIFKLSSTSESVNGCFSGICSGKTKPALCKSYTTSEDMPIAYLRQTIEKNILSEESRKTFDWELWLRKQEKEMIEDFEKEHAALLKNKNEAFNNFLNRLEEKWSHYNPRMHEEYQSDLYDVCSNWSDDEWIEWFRTRGLDYIISDFESWFNENINVSAYNKIMTSKLTNWSKRKKCEWNSDPNRYYEALYWIRWNEKALYEDPDINIKVSAYLYWVKRKKNEKKQWDRLIKRFKKKYVDYKNSALTQWCKKTTGAYNNWLTSFYINWIENKYWNWWIIEKKMK</sequence>
<keyword evidence="6" id="KW-1185">Reference proteome</keyword>
<evidence type="ECO:0000256" key="2">
    <source>
        <dbReference type="SAM" id="SignalP"/>
    </source>
</evidence>
<dbReference type="OrthoDB" id="381601at2759"/>
<keyword evidence="1" id="KW-0175">Coiled coil</keyword>
<feature type="signal peptide" evidence="2">
    <location>
        <begin position="1"/>
        <end position="20"/>
    </location>
</feature>
<dbReference type="VEuPathDB" id="PlasmoDB:PmUG01_00069200"/>
<accession>A0A1D3JKZ8</accession>
<evidence type="ECO:0000313" key="5">
    <source>
        <dbReference type="EMBL" id="SBT87244.1"/>
    </source>
</evidence>
<dbReference type="Pfam" id="PF12319">
    <property type="entry name" value="TryThrA_C"/>
    <property type="match status" value="1"/>
</dbReference>
<dbReference type="Proteomes" id="UP000219813">
    <property type="component" value="Unassembled WGS sequence"/>
</dbReference>
<dbReference type="GeneID" id="39867146"/>
<dbReference type="EMBL" id="FLRL01000034">
    <property type="protein sequence ID" value="SBT85933.1"/>
    <property type="molecule type" value="Genomic_DNA"/>
</dbReference>
<dbReference type="OMA" id="QWNTWTE"/>
<dbReference type="RefSeq" id="XP_028860275.1">
    <property type="nucleotide sequence ID" value="XM_029003317.1"/>
</dbReference>
<proteinExistence type="predicted"/>
<dbReference type="AlphaFoldDB" id="A0A1D3JKZ8"/>
<keyword evidence="2" id="KW-0732">Signal</keyword>
<evidence type="ECO:0000313" key="6">
    <source>
        <dbReference type="Proteomes" id="UP000219813"/>
    </source>
</evidence>
<dbReference type="EMBL" id="LT594626">
    <property type="protein sequence ID" value="SBT87244.1"/>
    <property type="molecule type" value="Genomic_DNA"/>
</dbReference>
<dbReference type="KEGG" id="pmal:PMUG01_05010600"/>
<dbReference type="InterPro" id="IPR022089">
    <property type="entry name" value="Plasmodium-antigen_C"/>
</dbReference>
<evidence type="ECO:0000313" key="4">
    <source>
        <dbReference type="EMBL" id="SBT85933.1"/>
    </source>
</evidence>
<protein>
    <submittedName>
        <fullName evidence="5">Tryptophan-rich protein</fullName>
    </submittedName>
</protein>
<dbReference type="Proteomes" id="UP000219813">
    <property type="component" value="Chromosome 5"/>
</dbReference>
<gene>
    <name evidence="5" type="primary">PmUG01_05010600</name>
    <name evidence="4" type="synonym">PmUG01_00069200</name>
    <name evidence="4" type="ORF">PMUG01_00069200</name>
    <name evidence="5" type="ORF">PMUG01_05010600</name>
</gene>
<reference evidence="5 6" key="1">
    <citation type="submission" date="2016-06" db="EMBL/GenBank/DDBJ databases">
        <authorList>
            <consortium name="Pathogen Informatics"/>
        </authorList>
    </citation>
    <scope>NUCLEOTIDE SEQUENCE [LARGE SCALE GENOMIC DNA]</scope>
</reference>
<dbReference type="VEuPathDB" id="PlasmoDB:PmUG01_05010600"/>
<name>A0A1D3JKZ8_PLAMA</name>